<dbReference type="InterPro" id="IPR003688">
    <property type="entry name" value="TraG/VirD4"/>
</dbReference>
<dbReference type="eggNOG" id="COG0433">
    <property type="taxonomic scope" value="Bacteria"/>
</dbReference>
<dbReference type="PANTHER" id="PTHR30121">
    <property type="entry name" value="UNCHARACTERIZED PROTEIN YJGR-RELATED"/>
    <property type="match status" value="1"/>
</dbReference>
<dbReference type="GO" id="GO:0016020">
    <property type="term" value="C:membrane"/>
    <property type="evidence" value="ECO:0007669"/>
    <property type="project" value="InterPro"/>
</dbReference>
<accession>N6WEM9</accession>
<keyword evidence="3" id="KW-1185">Reference proteome</keyword>
<dbReference type="PATRIC" id="fig|888050.3.peg.538"/>
<dbReference type="Proteomes" id="UP000013015">
    <property type="component" value="Unassembled WGS sequence"/>
</dbReference>
<dbReference type="STRING" id="888050.HMPREF9004_0560"/>
<dbReference type="Gene3D" id="3.40.50.300">
    <property type="entry name" value="P-loop containing nucleotide triphosphate hydrolases"/>
    <property type="match status" value="2"/>
</dbReference>
<comment type="caution">
    <text evidence="2">The sequence shown here is derived from an EMBL/GenBank/DDBJ whole genome shotgun (WGS) entry which is preliminary data.</text>
</comment>
<dbReference type="CDD" id="cd01127">
    <property type="entry name" value="TrwB_TraG_TraD_VirD4"/>
    <property type="match status" value="2"/>
</dbReference>
<proteinExistence type="predicted"/>
<dbReference type="SUPFAM" id="SSF52540">
    <property type="entry name" value="P-loop containing nucleoside triphosphate hydrolases"/>
    <property type="match status" value="1"/>
</dbReference>
<name>N6WEM9_9ACTO</name>
<dbReference type="Pfam" id="PF02534">
    <property type="entry name" value="T4SS-DNA_transf"/>
    <property type="match status" value="1"/>
</dbReference>
<gene>
    <name evidence="2" type="ORF">HMPREF9004_0560</name>
</gene>
<reference evidence="2 3" key="1">
    <citation type="submission" date="2013-03" db="EMBL/GenBank/DDBJ databases">
        <title>Reference genome for the Human Microbiome Project.</title>
        <authorList>
            <person name="Aqrawi P."/>
            <person name="Ayvaz T."/>
            <person name="Bess C."/>
            <person name="Blankenburg K."/>
            <person name="Coyle M."/>
            <person name="Deng J."/>
            <person name="Forbes L."/>
            <person name="Fowler G."/>
            <person name="Francisco L."/>
            <person name="Fu Q."/>
            <person name="Gibbs R."/>
            <person name="Gross S."/>
            <person name="Gubbala S."/>
            <person name="Hale W."/>
            <person name="Hemphill L."/>
            <person name="Highlander S."/>
            <person name="Hirani K."/>
            <person name="Jackson L."/>
            <person name="Jakkamsetti A."/>
            <person name="Javaid M."/>
            <person name="Jayaseelan J.C."/>
            <person name="Jiang H."/>
            <person name="Joshi V."/>
            <person name="Korchina V."/>
            <person name="Kovar C."/>
            <person name="Lara F."/>
            <person name="Lee S."/>
            <person name="Liu Y."/>
            <person name="Mata R."/>
            <person name="Mathew T."/>
            <person name="Munidasa M."/>
            <person name="Muzny D."/>
            <person name="Nazareth L."/>
            <person name="Ngo R."/>
            <person name="Nguyen L."/>
            <person name="Nguyen N."/>
            <person name="Okwuonu G."/>
            <person name="Ongeri F."/>
            <person name="Palculict T."/>
            <person name="Patil S."/>
            <person name="Petrosino J."/>
            <person name="Pham C."/>
            <person name="Pham P."/>
            <person name="Pu L.-L."/>
            <person name="Qin X."/>
            <person name="Qu J."/>
            <person name="Reid J."/>
            <person name="Ross M."/>
            <person name="Ruth R."/>
            <person name="Saada N."/>
            <person name="San Lucas F."/>
            <person name="Santibanez J."/>
            <person name="Shang Y."/>
            <person name="Simmons D."/>
            <person name="Song X.-Z."/>
            <person name="Tang L.-Y."/>
            <person name="Thornton R."/>
            <person name="Warren J."/>
            <person name="Weissenberger G."/>
            <person name="Wilczek-Boney K."/>
            <person name="Worley K."/>
            <person name="Youmans B."/>
            <person name="Zhang J."/>
            <person name="Zhang L."/>
            <person name="Zhao Z."/>
            <person name="Zhou C."/>
            <person name="Zhu D."/>
            <person name="Zhu Y."/>
        </authorList>
    </citation>
    <scope>NUCLEOTIDE SEQUENCE [LARGE SCALE GENOMIC DNA]</scope>
    <source>
        <strain evidence="2 3">F0333</strain>
    </source>
</reference>
<dbReference type="InterPro" id="IPR051162">
    <property type="entry name" value="T4SS_component"/>
</dbReference>
<dbReference type="HOGENOM" id="CLU_013918_1_0_11"/>
<dbReference type="PANTHER" id="PTHR30121:SF6">
    <property type="entry name" value="SLR6007 PROTEIN"/>
    <property type="match status" value="1"/>
</dbReference>
<evidence type="ECO:0000256" key="1">
    <source>
        <dbReference type="SAM" id="MobiDB-lite"/>
    </source>
</evidence>
<organism evidence="2 3">
    <name type="scientific">Schaalia cardiffensis F0333</name>
    <dbReference type="NCBI Taxonomy" id="888050"/>
    <lineage>
        <taxon>Bacteria</taxon>
        <taxon>Bacillati</taxon>
        <taxon>Actinomycetota</taxon>
        <taxon>Actinomycetes</taxon>
        <taxon>Actinomycetales</taxon>
        <taxon>Actinomycetaceae</taxon>
        <taxon>Schaalia</taxon>
    </lineage>
</organism>
<dbReference type="EMBL" id="AQHZ01000009">
    <property type="protein sequence ID" value="ENO18689.1"/>
    <property type="molecule type" value="Genomic_DNA"/>
</dbReference>
<sequence length="736" mass="80046">MSTQSSWSWRIIHWPRPLRWDIAWDMVHRLVADPSLGTVIFETRATHSRIQYRIGADPARIETVARLVADLVPGVQLTTPTAVRTPVQVAARLSVSQPSMALDTSRVEALTRAVLAAMSGLDGNERLVIHIMIGRRLAPAVTDQPTRDRQSWWSLLNVGVQQASHTETARVAERRRRHGALVAIRLGATASTYAKANSLIERLFGGLRVAESVGVRLRLTREKPQGLCEARRPWRYPLHLNASEIACMCAWPIGEGELPGLPPMSPRILPPPSWLATSRHLIKGRSFATTTAPGESIPIGIGNSDSLLHTVLLGPTGSGKSTAMLHLILGDIHAGRAVVVIDPKNDLVTDILERIPVHRLDDVVVLDPTDPTPIGLNPLSCNSSSPELTVDTLLASFKALFADSWGVRTEEILTATLLTLARAGGKAATLVAIPSLLTDPAFRHSITRAVHDPLGVSAFWAKYETKSPEQQSTEIAPVLNKLQQFVIRPQMRAILGQTETKFNLADVFTKKKILLVSLNKGIIGTESARLLGSLLIGQLWPLILGRAKLPPQRRHLTSIYVDEVHDFIHGIPGDLADALAQSRSLGVAWHMAHQYRAQLTPTMRAAIDANARNKICFGLSASDARDMAASAPNLEALDFIRLPRFAIYSTTWITGRETGWISGATKPPPPPVRNAIEPRALSAQTYGTPAATTEAQLAAITGHGHPKHTARPAGQFGRKPATTANTNHDEPGDEPQ</sequence>
<protein>
    <submittedName>
        <fullName evidence="2">Type IV secretory pathway VirD4 family protein</fullName>
    </submittedName>
</protein>
<feature type="region of interest" description="Disordered" evidence="1">
    <location>
        <begin position="700"/>
        <end position="736"/>
    </location>
</feature>
<evidence type="ECO:0000313" key="2">
    <source>
        <dbReference type="EMBL" id="ENO18689.1"/>
    </source>
</evidence>
<evidence type="ECO:0000313" key="3">
    <source>
        <dbReference type="Proteomes" id="UP000013015"/>
    </source>
</evidence>
<dbReference type="RefSeq" id="WP_005962289.1">
    <property type="nucleotide sequence ID" value="NZ_CP040505.1"/>
</dbReference>
<dbReference type="InterPro" id="IPR027417">
    <property type="entry name" value="P-loop_NTPase"/>
</dbReference>
<dbReference type="AlphaFoldDB" id="N6WEM9"/>